<dbReference type="Proteomes" id="UP001597173">
    <property type="component" value="Unassembled WGS sequence"/>
</dbReference>
<dbReference type="EC" id="2.7.1.180" evidence="2 11"/>
<comment type="cofactor">
    <cofactor evidence="1">
        <name>Mg(2+)</name>
        <dbReference type="ChEBI" id="CHEBI:18420"/>
    </cofactor>
</comment>
<keyword evidence="4 11" id="KW-0285">Flavoprotein</keyword>
<evidence type="ECO:0000256" key="5">
    <source>
        <dbReference type="ARBA" id="ARBA00022679"/>
    </source>
</evidence>
<reference evidence="13" key="1">
    <citation type="journal article" date="2019" name="Int. J. Syst. Evol. Microbiol.">
        <title>The Global Catalogue of Microorganisms (GCM) 10K type strain sequencing project: providing services to taxonomists for standard genome sequencing and annotation.</title>
        <authorList>
            <consortium name="The Broad Institute Genomics Platform"/>
            <consortium name="The Broad Institute Genome Sequencing Center for Infectious Disease"/>
            <person name="Wu L."/>
            <person name="Ma J."/>
        </authorList>
    </citation>
    <scope>NUCLEOTIDE SEQUENCE [LARGE SCALE GENOMIC DNA]</scope>
    <source>
        <strain evidence="13">CCUG 55609</strain>
    </source>
</reference>
<dbReference type="InterPro" id="IPR024932">
    <property type="entry name" value="ApbE"/>
</dbReference>
<evidence type="ECO:0000256" key="2">
    <source>
        <dbReference type="ARBA" id="ARBA00011955"/>
    </source>
</evidence>
<protein>
    <recommendedName>
        <fullName evidence="3 11">FAD:protein FMN transferase</fullName>
        <ecNumber evidence="2 11">2.7.1.180</ecNumber>
    </recommendedName>
    <alternativeName>
        <fullName evidence="9 11">Flavin transferase</fullName>
    </alternativeName>
</protein>
<proteinExistence type="inferred from homology"/>
<evidence type="ECO:0000256" key="1">
    <source>
        <dbReference type="ARBA" id="ARBA00001946"/>
    </source>
</evidence>
<dbReference type="GO" id="GO:0016740">
    <property type="term" value="F:transferase activity"/>
    <property type="evidence" value="ECO:0007669"/>
    <property type="project" value="UniProtKB-KW"/>
</dbReference>
<evidence type="ECO:0000256" key="4">
    <source>
        <dbReference type="ARBA" id="ARBA00022630"/>
    </source>
</evidence>
<evidence type="ECO:0000313" key="12">
    <source>
        <dbReference type="EMBL" id="MFD1330087.1"/>
    </source>
</evidence>
<sequence length="332" mass="35294">MSKMSTDLIRHALNGATMGTRWSALVYAPPATAIDALKAALSRSVDRVDLQMSTWKPESDLMRFNAAPPDTWVSLPAELMQVLERGLEIGRASGGAFDIGVGAMVNAWGFGPERSGPDTELVRQSLRVRLPPTHDVVELDRPGGRARSHAPVALDLSGIAKGFAVDEMMRTIEAFDIPGALVSLDGEVKARGTRAGGAPWLVAVEKPDFAMRSPLGVIALCNQAVATSGDYRHWVDIGGRRLSHTMDRTRGGPADNGTASVSVVAESCMDADAWATAFMVLGPAEGEALARKQGLDALFVQRRGGELARTRVGDVFRADQPRAAGLATMPAI</sequence>
<keyword evidence="7 11" id="KW-0274">FAD</keyword>
<comment type="similarity">
    <text evidence="11">Belongs to the ApbE family.</text>
</comment>
<evidence type="ECO:0000256" key="10">
    <source>
        <dbReference type="ARBA" id="ARBA00048540"/>
    </source>
</evidence>
<dbReference type="RefSeq" id="WP_374836274.1">
    <property type="nucleotide sequence ID" value="NZ_JBHEEW010000002.1"/>
</dbReference>
<comment type="caution">
    <text evidence="12">The sequence shown here is derived from an EMBL/GenBank/DDBJ whole genome shotgun (WGS) entry which is preliminary data.</text>
</comment>
<dbReference type="Pfam" id="PF02424">
    <property type="entry name" value="ApbE"/>
    <property type="match status" value="1"/>
</dbReference>
<gene>
    <name evidence="12" type="ORF">ACFQ33_19540</name>
</gene>
<evidence type="ECO:0000256" key="11">
    <source>
        <dbReference type="PIRNR" id="PIRNR006268"/>
    </source>
</evidence>
<dbReference type="EMBL" id="JBHTNF010000017">
    <property type="protein sequence ID" value="MFD1330087.1"/>
    <property type="molecule type" value="Genomic_DNA"/>
</dbReference>
<accession>A0ABW3Z1G7</accession>
<comment type="catalytic activity">
    <reaction evidence="10 11">
        <text>L-threonyl-[protein] + FAD = FMN-L-threonyl-[protein] + AMP + H(+)</text>
        <dbReference type="Rhea" id="RHEA:36847"/>
        <dbReference type="Rhea" id="RHEA-COMP:11060"/>
        <dbReference type="Rhea" id="RHEA-COMP:11061"/>
        <dbReference type="ChEBI" id="CHEBI:15378"/>
        <dbReference type="ChEBI" id="CHEBI:30013"/>
        <dbReference type="ChEBI" id="CHEBI:57692"/>
        <dbReference type="ChEBI" id="CHEBI:74257"/>
        <dbReference type="ChEBI" id="CHEBI:456215"/>
        <dbReference type="EC" id="2.7.1.180"/>
    </reaction>
</comment>
<dbReference type="PANTHER" id="PTHR30040">
    <property type="entry name" value="THIAMINE BIOSYNTHESIS LIPOPROTEIN APBE"/>
    <property type="match status" value="1"/>
</dbReference>
<dbReference type="PIRSF" id="PIRSF006268">
    <property type="entry name" value="ApbE"/>
    <property type="match status" value="1"/>
</dbReference>
<keyword evidence="5 11" id="KW-0808">Transferase</keyword>
<evidence type="ECO:0000256" key="9">
    <source>
        <dbReference type="ARBA" id="ARBA00031306"/>
    </source>
</evidence>
<dbReference type="InterPro" id="IPR003374">
    <property type="entry name" value="ApbE-like_sf"/>
</dbReference>
<keyword evidence="8 11" id="KW-0460">Magnesium</keyword>
<keyword evidence="13" id="KW-1185">Reference proteome</keyword>
<name>A0ABW3Z1G7_MYCRA</name>
<organism evidence="12 13">
    <name type="scientific">Mycoplana ramosa</name>
    <name type="common">Mycoplana bullata</name>
    <dbReference type="NCBI Taxonomy" id="40837"/>
    <lineage>
        <taxon>Bacteria</taxon>
        <taxon>Pseudomonadati</taxon>
        <taxon>Pseudomonadota</taxon>
        <taxon>Alphaproteobacteria</taxon>
        <taxon>Hyphomicrobiales</taxon>
        <taxon>Rhizobiaceae</taxon>
        <taxon>Mycoplana</taxon>
    </lineage>
</organism>
<dbReference type="PANTHER" id="PTHR30040:SF2">
    <property type="entry name" value="FAD:PROTEIN FMN TRANSFERASE"/>
    <property type="match status" value="1"/>
</dbReference>
<dbReference type="Gene3D" id="3.10.520.10">
    <property type="entry name" value="ApbE-like domains"/>
    <property type="match status" value="1"/>
</dbReference>
<dbReference type="SUPFAM" id="SSF143631">
    <property type="entry name" value="ApbE-like"/>
    <property type="match status" value="1"/>
</dbReference>
<evidence type="ECO:0000313" key="13">
    <source>
        <dbReference type="Proteomes" id="UP001597173"/>
    </source>
</evidence>
<evidence type="ECO:0000256" key="6">
    <source>
        <dbReference type="ARBA" id="ARBA00022723"/>
    </source>
</evidence>
<keyword evidence="6 11" id="KW-0479">Metal-binding</keyword>
<evidence type="ECO:0000256" key="7">
    <source>
        <dbReference type="ARBA" id="ARBA00022827"/>
    </source>
</evidence>
<evidence type="ECO:0000256" key="8">
    <source>
        <dbReference type="ARBA" id="ARBA00022842"/>
    </source>
</evidence>
<evidence type="ECO:0000256" key="3">
    <source>
        <dbReference type="ARBA" id="ARBA00016337"/>
    </source>
</evidence>